<dbReference type="InterPro" id="IPR058240">
    <property type="entry name" value="rSAM_sf"/>
</dbReference>
<gene>
    <name evidence="13" type="ORF">HNR53_001048</name>
</gene>
<dbReference type="EMBL" id="JACHGK010000002">
    <property type="protein sequence ID" value="MBB6444440.1"/>
    <property type="molecule type" value="Genomic_DNA"/>
</dbReference>
<evidence type="ECO:0000256" key="3">
    <source>
        <dbReference type="ARBA" id="ARBA00009777"/>
    </source>
</evidence>
<dbReference type="SFLD" id="SFLDS00029">
    <property type="entry name" value="Radical_SAM"/>
    <property type="match status" value="1"/>
</dbReference>
<keyword evidence="9" id="KW-0408">Iron</keyword>
<evidence type="ECO:0000256" key="1">
    <source>
        <dbReference type="ARBA" id="ARBA00001966"/>
    </source>
</evidence>
<organism evidence="13 14">
    <name type="scientific">Bacillus benzoevorans</name>
    <dbReference type="NCBI Taxonomy" id="1456"/>
    <lineage>
        <taxon>Bacteria</taxon>
        <taxon>Bacillati</taxon>
        <taxon>Bacillota</taxon>
        <taxon>Bacilli</taxon>
        <taxon>Bacillales</taxon>
        <taxon>Bacillaceae</taxon>
        <taxon>Bacillus</taxon>
    </lineage>
</organism>
<evidence type="ECO:0000256" key="5">
    <source>
        <dbReference type="ARBA" id="ARBA00022485"/>
    </source>
</evidence>
<dbReference type="PANTHER" id="PTHR30352:SF2">
    <property type="entry name" value="ANAEROBIC RIBONUCLEOSIDE-TRIPHOSPHATE REDUCTASE-ACTIVATING PROTEIN"/>
    <property type="match status" value="1"/>
</dbReference>
<evidence type="ECO:0000256" key="4">
    <source>
        <dbReference type="ARBA" id="ARBA00014281"/>
    </source>
</evidence>
<comment type="cofactor">
    <cofactor evidence="1">
        <name>[4Fe-4S] cluster</name>
        <dbReference type="ChEBI" id="CHEBI:49883"/>
    </cofactor>
</comment>
<dbReference type="InterPro" id="IPR034457">
    <property type="entry name" value="Organic_radical-activating"/>
</dbReference>
<dbReference type="InterPro" id="IPR007197">
    <property type="entry name" value="rSAM"/>
</dbReference>
<dbReference type="InterPro" id="IPR001989">
    <property type="entry name" value="Radical_activat_CS"/>
</dbReference>
<evidence type="ECO:0000256" key="6">
    <source>
        <dbReference type="ARBA" id="ARBA00022691"/>
    </source>
</evidence>
<dbReference type="PROSITE" id="PS01087">
    <property type="entry name" value="RADICAL_ACTIVATING"/>
    <property type="match status" value="1"/>
</dbReference>
<evidence type="ECO:0000256" key="2">
    <source>
        <dbReference type="ARBA" id="ARBA00003852"/>
    </source>
</evidence>
<dbReference type="GO" id="GO:0051539">
    <property type="term" value="F:4 iron, 4 sulfur cluster binding"/>
    <property type="evidence" value="ECO:0007669"/>
    <property type="project" value="UniProtKB-KW"/>
</dbReference>
<evidence type="ECO:0000256" key="7">
    <source>
        <dbReference type="ARBA" id="ARBA00022723"/>
    </source>
</evidence>
<proteinExistence type="inferred from homology"/>
<dbReference type="InterPro" id="IPR013785">
    <property type="entry name" value="Aldolase_TIM"/>
</dbReference>
<evidence type="ECO:0000256" key="11">
    <source>
        <dbReference type="ARBA" id="ARBA00033436"/>
    </source>
</evidence>
<keyword evidence="8 13" id="KW-0560">Oxidoreductase</keyword>
<keyword evidence="7" id="KW-0479">Metal-binding</keyword>
<keyword evidence="5" id="KW-0004">4Fe-4S</keyword>
<dbReference type="SFLD" id="SFLDG01066">
    <property type="entry name" value="organic_radical-activating_enz"/>
    <property type="match status" value="1"/>
</dbReference>
<dbReference type="SFLD" id="SFLDF00299">
    <property type="entry name" value="anaerobic_ribonucleoside-triph"/>
    <property type="match status" value="1"/>
</dbReference>
<name>A0A7X0HRR7_9BACI</name>
<dbReference type="CDD" id="cd01335">
    <property type="entry name" value="Radical_SAM"/>
    <property type="match status" value="1"/>
</dbReference>
<dbReference type="AlphaFoldDB" id="A0A7X0HRR7"/>
<comment type="similarity">
    <text evidence="3">Belongs to the organic radical-activating enzymes family.</text>
</comment>
<dbReference type="GO" id="GO:0004748">
    <property type="term" value="F:ribonucleoside-diphosphate reductase activity, thioredoxin disulfide as acceptor"/>
    <property type="evidence" value="ECO:0007669"/>
    <property type="project" value="TreeGrafter"/>
</dbReference>
<dbReference type="InterPro" id="IPR012837">
    <property type="entry name" value="NrdG"/>
</dbReference>
<keyword evidence="10" id="KW-0411">Iron-sulfur</keyword>
<keyword evidence="14" id="KW-1185">Reference proteome</keyword>
<evidence type="ECO:0000313" key="13">
    <source>
        <dbReference type="EMBL" id="MBB6444440.1"/>
    </source>
</evidence>
<evidence type="ECO:0000256" key="9">
    <source>
        <dbReference type="ARBA" id="ARBA00023004"/>
    </source>
</evidence>
<protein>
    <recommendedName>
        <fullName evidence="4">Anaerobic ribonucleoside-triphosphate reductase-activating protein</fullName>
    </recommendedName>
    <alternativeName>
        <fullName evidence="11">Class III anaerobic ribonucleotide reductase small component</fullName>
    </alternativeName>
</protein>
<sequence length="224" mass="25943">MKAPHMISFHKKVQLTQKQKWLPLQMTPLFSRKHGDGSPVYLIFSSKKFERHNPFELNRIHSAGFYSDSISNGEGWRAVLFVSGCPHQCPGCHNPQSWDAKYWEQYVEEDVYNQIIENPFLDGLTLSGGEPFLYCKELLSLVKRVKEKGLNIWSYTGFTVEEILRWAERNSDVHAFLQELDVLVDGRFLSEKVEPKKLFRGSCSQRIIDVQASLKNQKVVLYMA</sequence>
<comment type="caution">
    <text evidence="13">The sequence shown here is derived from an EMBL/GenBank/DDBJ whole genome shotgun (WGS) entry which is preliminary data.</text>
</comment>
<accession>A0A7X0HRR7</accession>
<evidence type="ECO:0000256" key="8">
    <source>
        <dbReference type="ARBA" id="ARBA00023002"/>
    </source>
</evidence>
<dbReference type="Gene3D" id="3.20.20.70">
    <property type="entry name" value="Aldolase class I"/>
    <property type="match status" value="1"/>
</dbReference>
<dbReference type="Proteomes" id="UP000531594">
    <property type="component" value="Unassembled WGS sequence"/>
</dbReference>
<dbReference type="GO" id="GO:0043365">
    <property type="term" value="F:[formate-C-acetyltransferase]-activating enzyme activity"/>
    <property type="evidence" value="ECO:0007669"/>
    <property type="project" value="InterPro"/>
</dbReference>
<dbReference type="Pfam" id="PF13353">
    <property type="entry name" value="Fer4_12"/>
    <property type="match status" value="1"/>
</dbReference>
<comment type="function">
    <text evidence="2">Activation of anaerobic ribonucleoside-triphosphate reductase under anaerobic conditions by generation of an organic free radical, using S-adenosylmethionine and reduced flavodoxin as cosubstrates to produce 5'-deoxy-adenosine.</text>
</comment>
<reference evidence="13 14" key="1">
    <citation type="submission" date="2020-08" db="EMBL/GenBank/DDBJ databases">
        <title>Genomic Encyclopedia of Type Strains, Phase IV (KMG-IV): sequencing the most valuable type-strain genomes for metagenomic binning, comparative biology and taxonomic classification.</title>
        <authorList>
            <person name="Goeker M."/>
        </authorList>
    </citation>
    <scope>NUCLEOTIDE SEQUENCE [LARGE SCALE GENOMIC DNA]</scope>
    <source>
        <strain evidence="13 14">DSM 5391</strain>
    </source>
</reference>
<evidence type="ECO:0000313" key="14">
    <source>
        <dbReference type="Proteomes" id="UP000531594"/>
    </source>
</evidence>
<keyword evidence="6" id="KW-0949">S-adenosyl-L-methionine</keyword>
<dbReference type="NCBIfam" id="TIGR02491">
    <property type="entry name" value="NrdG"/>
    <property type="match status" value="1"/>
</dbReference>
<dbReference type="PANTHER" id="PTHR30352">
    <property type="entry name" value="PYRUVATE FORMATE-LYASE-ACTIVATING ENZYME"/>
    <property type="match status" value="1"/>
</dbReference>
<evidence type="ECO:0000256" key="12">
    <source>
        <dbReference type="ARBA" id="ARBA00047365"/>
    </source>
</evidence>
<dbReference type="SUPFAM" id="SSF102114">
    <property type="entry name" value="Radical SAM enzymes"/>
    <property type="match status" value="1"/>
</dbReference>
<dbReference type="GO" id="GO:0046872">
    <property type="term" value="F:metal ion binding"/>
    <property type="evidence" value="ECO:0007669"/>
    <property type="project" value="UniProtKB-KW"/>
</dbReference>
<dbReference type="SFLD" id="SFLDG01063">
    <property type="entry name" value="activating_enzymes__group_1"/>
    <property type="match status" value="1"/>
</dbReference>
<evidence type="ECO:0000256" key="10">
    <source>
        <dbReference type="ARBA" id="ARBA00023014"/>
    </source>
</evidence>
<comment type="catalytic activity">
    <reaction evidence="12">
        <text>glycyl-[protein] + reduced [flavodoxin] + S-adenosyl-L-methionine = glycin-2-yl radical-[protein] + semiquinone [flavodoxin] + 5'-deoxyadenosine + L-methionine + H(+)</text>
        <dbReference type="Rhea" id="RHEA:61976"/>
        <dbReference type="Rhea" id="RHEA-COMP:10622"/>
        <dbReference type="Rhea" id="RHEA-COMP:14480"/>
        <dbReference type="Rhea" id="RHEA-COMP:15993"/>
        <dbReference type="Rhea" id="RHEA-COMP:15994"/>
        <dbReference type="ChEBI" id="CHEBI:15378"/>
        <dbReference type="ChEBI" id="CHEBI:17319"/>
        <dbReference type="ChEBI" id="CHEBI:29947"/>
        <dbReference type="ChEBI" id="CHEBI:32722"/>
        <dbReference type="ChEBI" id="CHEBI:57618"/>
        <dbReference type="ChEBI" id="CHEBI:57844"/>
        <dbReference type="ChEBI" id="CHEBI:59789"/>
        <dbReference type="ChEBI" id="CHEBI:140311"/>
    </reaction>
</comment>